<proteinExistence type="predicted"/>
<keyword evidence="2" id="KW-1185">Reference proteome</keyword>
<evidence type="ECO:0000313" key="2">
    <source>
        <dbReference type="Proteomes" id="UP000076407"/>
    </source>
</evidence>
<accession>A0A182XT81</accession>
<dbReference type="VEuPathDB" id="VectorBase:AQUA015029"/>
<reference evidence="1" key="1">
    <citation type="submission" date="2020-05" db="UniProtKB">
        <authorList>
            <consortium name="EnsemblMetazoa"/>
        </authorList>
    </citation>
    <scope>IDENTIFICATION</scope>
    <source>
        <strain evidence="1">SANGQUA</strain>
    </source>
</reference>
<protein>
    <submittedName>
        <fullName evidence="1">Uncharacterized protein</fullName>
    </submittedName>
</protein>
<sequence>MCSIQRKTLLQKIST</sequence>
<name>A0A182XT81_ANOQN</name>
<organism evidence="1 2">
    <name type="scientific">Anopheles quadriannulatus</name>
    <name type="common">Mosquito</name>
    <dbReference type="NCBI Taxonomy" id="34691"/>
    <lineage>
        <taxon>Eukaryota</taxon>
        <taxon>Metazoa</taxon>
        <taxon>Ecdysozoa</taxon>
        <taxon>Arthropoda</taxon>
        <taxon>Hexapoda</taxon>
        <taxon>Insecta</taxon>
        <taxon>Pterygota</taxon>
        <taxon>Neoptera</taxon>
        <taxon>Endopterygota</taxon>
        <taxon>Diptera</taxon>
        <taxon>Nematocera</taxon>
        <taxon>Culicoidea</taxon>
        <taxon>Culicidae</taxon>
        <taxon>Anophelinae</taxon>
        <taxon>Anopheles</taxon>
    </lineage>
</organism>
<evidence type="ECO:0000313" key="1">
    <source>
        <dbReference type="EnsemblMetazoa" id="AQUA015029-PA"/>
    </source>
</evidence>
<dbReference type="Proteomes" id="UP000076407">
    <property type="component" value="Unassembled WGS sequence"/>
</dbReference>
<dbReference type="EnsemblMetazoa" id="AQUA015029-RA">
    <property type="protein sequence ID" value="AQUA015029-PA"/>
    <property type="gene ID" value="AQUA015029"/>
</dbReference>